<keyword evidence="2 5" id="KW-0812">Transmembrane</keyword>
<keyword evidence="4 5" id="KW-0472">Membrane</keyword>
<feature type="transmembrane region" description="Helical" evidence="5">
    <location>
        <begin position="246"/>
        <end position="264"/>
    </location>
</feature>
<dbReference type="InterPro" id="IPR050475">
    <property type="entry name" value="Prenyltransferase_related"/>
</dbReference>
<dbReference type="EMBL" id="JBHLTC010000030">
    <property type="protein sequence ID" value="MFC0627167.1"/>
    <property type="molecule type" value="Genomic_DNA"/>
</dbReference>
<evidence type="ECO:0000256" key="3">
    <source>
        <dbReference type="ARBA" id="ARBA00022989"/>
    </source>
</evidence>
<evidence type="ECO:0000256" key="1">
    <source>
        <dbReference type="ARBA" id="ARBA00004141"/>
    </source>
</evidence>
<evidence type="ECO:0000256" key="4">
    <source>
        <dbReference type="ARBA" id="ARBA00023136"/>
    </source>
</evidence>
<protein>
    <submittedName>
        <fullName evidence="6">UbiA prenyltransferase family protein</fullName>
    </submittedName>
</protein>
<evidence type="ECO:0000313" key="6">
    <source>
        <dbReference type="EMBL" id="MFC0627167.1"/>
    </source>
</evidence>
<dbReference type="PANTHER" id="PTHR42723:SF1">
    <property type="entry name" value="CHLOROPHYLL SYNTHASE, CHLOROPLASTIC"/>
    <property type="match status" value="1"/>
</dbReference>
<comment type="subcellular location">
    <subcellularLocation>
        <location evidence="1">Membrane</location>
        <topology evidence="1">Multi-pass membrane protein</topology>
    </subcellularLocation>
</comment>
<dbReference type="InterPro" id="IPR044878">
    <property type="entry name" value="UbiA_sf"/>
</dbReference>
<feature type="transmembrane region" description="Helical" evidence="5">
    <location>
        <begin position="169"/>
        <end position="192"/>
    </location>
</feature>
<organism evidence="6 7">
    <name type="scientific">Kribbella deserti</name>
    <dbReference type="NCBI Taxonomy" id="1926257"/>
    <lineage>
        <taxon>Bacteria</taxon>
        <taxon>Bacillati</taxon>
        <taxon>Actinomycetota</taxon>
        <taxon>Actinomycetes</taxon>
        <taxon>Propionibacteriales</taxon>
        <taxon>Kribbellaceae</taxon>
        <taxon>Kribbella</taxon>
    </lineage>
</organism>
<accession>A0ABV6QTY7</accession>
<keyword evidence="7" id="KW-1185">Reference proteome</keyword>
<evidence type="ECO:0000256" key="2">
    <source>
        <dbReference type="ARBA" id="ARBA00022692"/>
    </source>
</evidence>
<dbReference type="InterPro" id="IPR000537">
    <property type="entry name" value="UbiA_prenyltransferase"/>
</dbReference>
<feature type="transmembrane region" description="Helical" evidence="5">
    <location>
        <begin position="124"/>
        <end position="157"/>
    </location>
</feature>
<sequence length="322" mass="33922">MTTAVEPGNQPEAVRRPAGYGLADQRTVRRRTRVRDVLAVGRPAFWAVSVLPYYVGVLLATHRLVPLPQDWPRLIAGAVVMGPLLWLSVLAINDAYDLPGDRLNPRKSKSPLLDGRVSVRTAKWIAAVAGIASLAVGLTVGVVFALGVLLAAVLGYAYSVPPVRLKTRAGFDVAVNSLALGAFGPLAGWAAVTSDLGGFPWLMALQGTLVAVGLYLPTTLADLDADRAAGYQTIAVRLGASTTYRLGFAAWIAAAGLSVVLAAADAVIPRSMLVLEIVMVPVLVAAYRRLIGPGQTFQRVIVLAFLFLCPCGAFALAYVGII</sequence>
<dbReference type="Proteomes" id="UP001589890">
    <property type="component" value="Unassembled WGS sequence"/>
</dbReference>
<feature type="transmembrane region" description="Helical" evidence="5">
    <location>
        <begin position="300"/>
        <end position="321"/>
    </location>
</feature>
<dbReference type="PANTHER" id="PTHR42723">
    <property type="entry name" value="CHLOROPHYLL SYNTHASE"/>
    <property type="match status" value="1"/>
</dbReference>
<gene>
    <name evidence="6" type="ORF">ACFFGN_24040</name>
</gene>
<dbReference type="Gene3D" id="1.10.357.140">
    <property type="entry name" value="UbiA prenyltransferase"/>
    <property type="match status" value="1"/>
</dbReference>
<proteinExistence type="predicted"/>
<reference evidence="6 7" key="1">
    <citation type="submission" date="2024-09" db="EMBL/GenBank/DDBJ databases">
        <authorList>
            <person name="Sun Q."/>
            <person name="Mori K."/>
        </authorList>
    </citation>
    <scope>NUCLEOTIDE SEQUENCE [LARGE SCALE GENOMIC DNA]</scope>
    <source>
        <strain evidence="6 7">CGMCC 1.15906</strain>
    </source>
</reference>
<evidence type="ECO:0000313" key="7">
    <source>
        <dbReference type="Proteomes" id="UP001589890"/>
    </source>
</evidence>
<evidence type="ECO:0000256" key="5">
    <source>
        <dbReference type="SAM" id="Phobius"/>
    </source>
</evidence>
<comment type="caution">
    <text evidence="6">The sequence shown here is derived from an EMBL/GenBank/DDBJ whole genome shotgun (WGS) entry which is preliminary data.</text>
</comment>
<keyword evidence="3 5" id="KW-1133">Transmembrane helix</keyword>
<feature type="transmembrane region" description="Helical" evidence="5">
    <location>
        <begin position="44"/>
        <end position="62"/>
    </location>
</feature>
<dbReference type="Pfam" id="PF01040">
    <property type="entry name" value="UbiA"/>
    <property type="match status" value="1"/>
</dbReference>
<feature type="transmembrane region" description="Helical" evidence="5">
    <location>
        <begin position="198"/>
        <end position="217"/>
    </location>
</feature>
<name>A0ABV6QTY7_9ACTN</name>
<feature type="transmembrane region" description="Helical" evidence="5">
    <location>
        <begin position="74"/>
        <end position="92"/>
    </location>
</feature>
<dbReference type="RefSeq" id="WP_380051524.1">
    <property type="nucleotide sequence ID" value="NZ_JBHLTC010000030.1"/>
</dbReference>
<feature type="transmembrane region" description="Helical" evidence="5">
    <location>
        <begin position="270"/>
        <end position="288"/>
    </location>
</feature>